<feature type="compositionally biased region" description="Gly residues" evidence="1">
    <location>
        <begin position="90"/>
        <end position="100"/>
    </location>
</feature>
<evidence type="ECO:0000313" key="3">
    <source>
        <dbReference type="Proteomes" id="UP000317893"/>
    </source>
</evidence>
<evidence type="ECO:0008006" key="4">
    <source>
        <dbReference type="Google" id="ProtNLM"/>
    </source>
</evidence>
<evidence type="ECO:0000256" key="1">
    <source>
        <dbReference type="SAM" id="MobiDB-lite"/>
    </source>
</evidence>
<reference evidence="2 3" key="1">
    <citation type="submission" date="2019-06" db="EMBL/GenBank/DDBJ databases">
        <title>Sequencing the genomes of 1000 actinobacteria strains.</title>
        <authorList>
            <person name="Klenk H.-P."/>
        </authorList>
    </citation>
    <scope>NUCLEOTIDE SEQUENCE [LARGE SCALE GENOMIC DNA]</scope>
    <source>
        <strain evidence="2 3">DSM 18607</strain>
    </source>
</reference>
<accession>A0A542E1T7</accession>
<feature type="compositionally biased region" description="Gly residues" evidence="1">
    <location>
        <begin position="109"/>
        <end position="126"/>
    </location>
</feature>
<organism evidence="2 3">
    <name type="scientific">Lapillicoccus jejuensis</name>
    <dbReference type="NCBI Taxonomy" id="402171"/>
    <lineage>
        <taxon>Bacteria</taxon>
        <taxon>Bacillati</taxon>
        <taxon>Actinomycetota</taxon>
        <taxon>Actinomycetes</taxon>
        <taxon>Micrococcales</taxon>
        <taxon>Intrasporangiaceae</taxon>
        <taxon>Lapillicoccus</taxon>
    </lineage>
</organism>
<dbReference type="InterPro" id="IPR036689">
    <property type="entry name" value="ESAT-6-like_sf"/>
</dbReference>
<dbReference type="SUPFAM" id="SSF140453">
    <property type="entry name" value="EsxAB dimer-like"/>
    <property type="match status" value="1"/>
</dbReference>
<dbReference type="EMBL" id="VFMN01000001">
    <property type="protein sequence ID" value="TQJ09298.1"/>
    <property type="molecule type" value="Genomic_DNA"/>
</dbReference>
<gene>
    <name evidence="2" type="ORF">FB458_2408</name>
</gene>
<dbReference type="RefSeq" id="WP_141848694.1">
    <property type="nucleotide sequence ID" value="NZ_BAAAPR010000014.1"/>
</dbReference>
<name>A0A542E1T7_9MICO</name>
<evidence type="ECO:0000313" key="2">
    <source>
        <dbReference type="EMBL" id="TQJ09298.1"/>
    </source>
</evidence>
<dbReference type="Proteomes" id="UP000317893">
    <property type="component" value="Unassembled WGS sequence"/>
</dbReference>
<comment type="caution">
    <text evidence="2">The sequence shown here is derived from an EMBL/GenBank/DDBJ whole genome shotgun (WGS) entry which is preliminary data.</text>
</comment>
<keyword evidence="3" id="KW-1185">Reference proteome</keyword>
<dbReference type="AlphaFoldDB" id="A0A542E1T7"/>
<sequence>MAVFAKGADPEALEVSATNFAGYARTCDEVRESIGASASVIRANWAGGDLQALAGRLPAVQQQLTTISRTLASLGQRLTANARAQQVASGGSGGLPGGAPYGSPYGAPYGPGGEGGGEPGGEGGGEGGEKPAWLETTETAVKPLEITFTGMGAAAFGLFNHTAGGGLHDLFANGRLLDLYTEDALRAANTLTGLTSFETAGAGLNSAVKLLDGRAIGSFLAEGSRAGELVGKVGVLGPISVAAGAFSTYEDLAHHHYGDAALDGASTALTAGALLAPPPADIVCGVGALGVAAYQNIPFVHDAVDGAVHGVAEAGEAVGHAAADVGKGIGHAASGAWHAITSIF</sequence>
<dbReference type="Gene3D" id="1.10.287.1060">
    <property type="entry name" value="ESAT-6-like"/>
    <property type="match status" value="1"/>
</dbReference>
<proteinExistence type="predicted"/>
<dbReference type="OrthoDB" id="4858286at2"/>
<protein>
    <recommendedName>
        <fullName evidence="4">WXG100 family type VII secretion target</fullName>
    </recommendedName>
</protein>
<feature type="region of interest" description="Disordered" evidence="1">
    <location>
        <begin position="85"/>
        <end position="131"/>
    </location>
</feature>